<reference evidence="13" key="3">
    <citation type="submission" date="2025-09" db="UniProtKB">
        <authorList>
            <consortium name="Ensembl"/>
        </authorList>
    </citation>
    <scope>IDENTIFICATION</scope>
</reference>
<protein>
    <recommendedName>
        <fullName evidence="11">Polypeptide N-acetylgalactosaminyltransferase</fullName>
        <ecNumber evidence="11">2.4.1.-</ecNumber>
    </recommendedName>
    <alternativeName>
        <fullName evidence="11">Protein-UDP acetylgalactosaminyltransferase</fullName>
    </alternativeName>
</protein>
<dbReference type="EC" id="2.4.1.-" evidence="11"/>
<dbReference type="PANTHER" id="PTHR11675">
    <property type="entry name" value="N-ACETYLGALACTOSAMINYLTRANSFERASE"/>
    <property type="match status" value="1"/>
</dbReference>
<evidence type="ECO:0000313" key="13">
    <source>
        <dbReference type="Ensembl" id="ENSSHAP00000031751.1"/>
    </source>
</evidence>
<evidence type="ECO:0000256" key="7">
    <source>
        <dbReference type="ARBA" id="ARBA00023136"/>
    </source>
</evidence>
<dbReference type="SUPFAM" id="SSF53448">
    <property type="entry name" value="Nucleotide-diphospho-sugar transferases"/>
    <property type="match status" value="1"/>
</dbReference>
<keyword evidence="11" id="KW-0328">Glycosyltransferase</keyword>
<comment type="similarity">
    <text evidence="3 11">Belongs to the glycosyltransferase 2 family. GalNAc-T subfamily.</text>
</comment>
<reference evidence="13" key="2">
    <citation type="submission" date="2025-08" db="UniProtKB">
        <authorList>
            <consortium name="Ensembl"/>
        </authorList>
    </citation>
    <scope>IDENTIFICATION</scope>
</reference>
<evidence type="ECO:0000256" key="5">
    <source>
        <dbReference type="ARBA" id="ARBA00022968"/>
    </source>
</evidence>
<dbReference type="Ensembl" id="ENSSHAT00000031071.1">
    <property type="protein sequence ID" value="ENSSHAP00000031751.1"/>
    <property type="gene ID" value="ENSSHAG00000003446.2"/>
</dbReference>
<comment type="cofactor">
    <cofactor evidence="1 11">
        <name>Mn(2+)</name>
        <dbReference type="ChEBI" id="CHEBI:29035"/>
    </cofactor>
</comment>
<keyword evidence="11" id="KW-0430">Lectin</keyword>
<evidence type="ECO:0000256" key="10">
    <source>
        <dbReference type="ARBA" id="ARBA00037847"/>
    </source>
</evidence>
<organism evidence="13 14">
    <name type="scientific">Sarcophilus harrisii</name>
    <name type="common">Tasmanian devil</name>
    <name type="synonym">Sarcophilus laniarius</name>
    <dbReference type="NCBI Taxonomy" id="9305"/>
    <lineage>
        <taxon>Eukaryota</taxon>
        <taxon>Metazoa</taxon>
        <taxon>Chordata</taxon>
        <taxon>Craniata</taxon>
        <taxon>Vertebrata</taxon>
        <taxon>Euteleostomi</taxon>
        <taxon>Mammalia</taxon>
        <taxon>Metatheria</taxon>
        <taxon>Dasyuromorphia</taxon>
        <taxon>Dasyuridae</taxon>
        <taxon>Sarcophilus</taxon>
    </lineage>
</organism>
<dbReference type="GO" id="GO:0004653">
    <property type="term" value="F:polypeptide N-acetylgalactosaminyltransferase activity"/>
    <property type="evidence" value="ECO:0007669"/>
    <property type="project" value="TreeGrafter"/>
</dbReference>
<dbReference type="InterPro" id="IPR045885">
    <property type="entry name" value="GalNAc-T"/>
</dbReference>
<feature type="transmembrane region" description="Helical" evidence="11">
    <location>
        <begin position="6"/>
        <end position="27"/>
    </location>
</feature>
<dbReference type="GO" id="GO:0000139">
    <property type="term" value="C:Golgi membrane"/>
    <property type="evidence" value="ECO:0007669"/>
    <property type="project" value="UniProtKB-SubCell"/>
</dbReference>
<evidence type="ECO:0000256" key="8">
    <source>
        <dbReference type="ARBA" id="ARBA00023157"/>
    </source>
</evidence>
<evidence type="ECO:0000256" key="6">
    <source>
        <dbReference type="ARBA" id="ARBA00022989"/>
    </source>
</evidence>
<proteinExistence type="inferred from homology"/>
<keyword evidence="7 11" id="KW-0472">Membrane</keyword>
<evidence type="ECO:0000256" key="11">
    <source>
        <dbReference type="RuleBase" id="RU361242"/>
    </source>
</evidence>
<keyword evidence="5" id="KW-0735">Signal-anchor</keyword>
<name>A0A7N4V1F7_SARHA</name>
<dbReference type="GeneTree" id="ENSGT00940000160161"/>
<dbReference type="SUPFAM" id="SSF50370">
    <property type="entry name" value="Ricin B-like lectins"/>
    <property type="match status" value="1"/>
</dbReference>
<dbReference type="UniPathway" id="UPA00378"/>
<keyword evidence="11" id="KW-0333">Golgi apparatus</keyword>
<reference evidence="13 14" key="1">
    <citation type="journal article" date="2011" name="Proc. Natl. Acad. Sci. U.S.A.">
        <title>Genetic diversity and population structure of the endangered marsupial Sarcophilus harrisii (Tasmanian devil).</title>
        <authorList>
            <person name="Miller W."/>
            <person name="Hayes V.M."/>
            <person name="Ratan A."/>
            <person name="Petersen D.C."/>
            <person name="Wittekindt N.E."/>
            <person name="Miller J."/>
            <person name="Walenz B."/>
            <person name="Knight J."/>
            <person name="Qi J."/>
            <person name="Zhao F."/>
            <person name="Wang Q."/>
            <person name="Bedoya-Reina O.C."/>
            <person name="Katiyar N."/>
            <person name="Tomsho L.P."/>
            <person name="Kasson L.M."/>
            <person name="Hardie R.A."/>
            <person name="Woodbridge P."/>
            <person name="Tindall E.A."/>
            <person name="Bertelsen M.F."/>
            <person name="Dixon D."/>
            <person name="Pyecroft S."/>
            <person name="Helgen K.M."/>
            <person name="Lesk A.M."/>
            <person name="Pringle T.H."/>
            <person name="Patterson N."/>
            <person name="Zhang Y."/>
            <person name="Kreiss A."/>
            <person name="Woods G.M."/>
            <person name="Jones M.E."/>
            <person name="Schuster S.C."/>
        </authorList>
    </citation>
    <scope>NUCLEOTIDE SEQUENCE [LARGE SCALE GENOMIC DNA]</scope>
</reference>
<dbReference type="AlphaFoldDB" id="A0A7N4V1F7"/>
<feature type="domain" description="Glycosyltransferase 2-like" evidence="12">
    <location>
        <begin position="185"/>
        <end position="331"/>
    </location>
</feature>
<sequence length="606" mass="70011">MFLGRLLKIFLLGLALLFVLHVIFFLFNKEFIQKLKIQIPGREEKIYLPSSRDNSTMKLKSQWMILSDLAENSVRKAMIYEDMIQAKAVNKSPVKVETRRSGVSAFVKARTHRKLQRKLFPDTALFEKWGDNLTNAQQIQAFILFSLYGYNAYLSDHLPFNRSIPDTRPLRCLEKKYPQQLPTLSVVITFMDEALSILQRAITSIIHRTPSHLLKELILVDDFSSNEDLKVNLDKQIQLYNLKYPGLLKLIRHTERKGVASTRFSGSQAATADVVIFLDAHIEVNIEWAEPILARIREDHTVIVSPIIDNILFDTLEVNESPLMPMGFSWKLFGHYDYMSVNSKDNTIAIKSPAIMGIFAANRLFLEKIGFLDTGMLFYGGENVELSLKAWQCGGKIEILPCSRIAHLQRAHKPYSLIISPLMKRNALRVAEIWMDNYKYMVYLAWNLPLKNHGIDFGEVSSKIELRKKLKCKSFDWYLKNIYPNLMPLQHIVGYGSMKNSVNKMICLDQGNIQGNTPVMYICNGFKQQFVYYHLTGELYVGQLHAEIFSNDRCLTDPGEGWKPELVSCQEAILKRMNMYWDFKQVITILSYLYAWTSHLDLIYRT</sequence>
<keyword evidence="8 11" id="KW-1015">Disulfide bond</keyword>
<comment type="pathway">
    <text evidence="11">Protein modification; protein glycosylation.</text>
</comment>
<dbReference type="InterPro" id="IPR001173">
    <property type="entry name" value="Glyco_trans_2-like"/>
</dbReference>
<dbReference type="PANTHER" id="PTHR11675:SF50">
    <property type="entry name" value="POLYPEPTIDE N-ACETYLGALACTOSAMINYLTRANSFERASE 8-RELATED"/>
    <property type="match status" value="1"/>
</dbReference>
<dbReference type="InterPro" id="IPR035992">
    <property type="entry name" value="Ricin_B-like_lectins"/>
</dbReference>
<evidence type="ECO:0000256" key="2">
    <source>
        <dbReference type="ARBA" id="ARBA00004606"/>
    </source>
</evidence>
<evidence type="ECO:0000256" key="9">
    <source>
        <dbReference type="ARBA" id="ARBA00023211"/>
    </source>
</evidence>
<gene>
    <name evidence="13" type="primary">LOC100913537</name>
</gene>
<keyword evidence="4 11" id="KW-0812">Transmembrane</keyword>
<evidence type="ECO:0000259" key="12">
    <source>
        <dbReference type="Pfam" id="PF00535"/>
    </source>
</evidence>
<keyword evidence="11" id="KW-0808">Transferase</keyword>
<keyword evidence="6 11" id="KW-1133">Transmembrane helix</keyword>
<dbReference type="InterPro" id="IPR029044">
    <property type="entry name" value="Nucleotide-diphossugar_trans"/>
</dbReference>
<dbReference type="Gene3D" id="3.90.550.10">
    <property type="entry name" value="Spore Coat Polysaccharide Biosynthesis Protein SpsA, Chain A"/>
    <property type="match status" value="1"/>
</dbReference>
<dbReference type="Proteomes" id="UP000007648">
    <property type="component" value="Unassembled WGS sequence"/>
</dbReference>
<dbReference type="GO" id="GO:0006493">
    <property type="term" value="P:protein O-linked glycosylation"/>
    <property type="evidence" value="ECO:0007669"/>
    <property type="project" value="TreeGrafter"/>
</dbReference>
<keyword evidence="9 11" id="KW-0464">Manganese</keyword>
<evidence type="ECO:0000256" key="3">
    <source>
        <dbReference type="ARBA" id="ARBA00005680"/>
    </source>
</evidence>
<keyword evidence="14" id="KW-1185">Reference proteome</keyword>
<dbReference type="CDD" id="cd02510">
    <property type="entry name" value="pp-GalNAc-T"/>
    <property type="match status" value="1"/>
</dbReference>
<evidence type="ECO:0000256" key="1">
    <source>
        <dbReference type="ARBA" id="ARBA00001936"/>
    </source>
</evidence>
<evidence type="ECO:0000256" key="4">
    <source>
        <dbReference type="ARBA" id="ARBA00022692"/>
    </source>
</evidence>
<comment type="subcellular location">
    <subcellularLocation>
        <location evidence="10">Endomembrane system</location>
        <topology evidence="10">Single-pass membrane protein</topology>
    </subcellularLocation>
    <subcellularLocation>
        <location evidence="11">Golgi apparatus membrane</location>
        <topology evidence="11">Single-pass type II membrane protein</topology>
    </subcellularLocation>
    <subcellularLocation>
        <location evidence="2">Membrane</location>
        <topology evidence="2">Single-pass type II membrane protein</topology>
    </subcellularLocation>
</comment>
<dbReference type="GO" id="GO:0030246">
    <property type="term" value="F:carbohydrate binding"/>
    <property type="evidence" value="ECO:0007669"/>
    <property type="project" value="UniProtKB-KW"/>
</dbReference>
<dbReference type="Pfam" id="PF00535">
    <property type="entry name" value="Glycos_transf_2"/>
    <property type="match status" value="1"/>
</dbReference>
<accession>A0A7N4V1F7</accession>
<dbReference type="FunFam" id="3.90.550.10:FF:000192">
    <property type="entry name" value="Polypeptide N-acetylgalactosaminyltransferase 9"/>
    <property type="match status" value="1"/>
</dbReference>
<evidence type="ECO:0000313" key="14">
    <source>
        <dbReference type="Proteomes" id="UP000007648"/>
    </source>
</evidence>